<dbReference type="EMBL" id="CP031166">
    <property type="protein sequence ID" value="AXV10047.1"/>
    <property type="molecule type" value="Genomic_DNA"/>
</dbReference>
<keyword evidence="2" id="KW-0812">Transmembrane</keyword>
<evidence type="ECO:0000313" key="4">
    <source>
        <dbReference type="Proteomes" id="UP000264006"/>
    </source>
</evidence>
<protein>
    <submittedName>
        <fullName evidence="3">Uncharacterized protein</fullName>
    </submittedName>
</protein>
<dbReference type="Proteomes" id="UP000264006">
    <property type="component" value="Plasmid pEDY32-46I"/>
</dbReference>
<gene>
    <name evidence="3" type="ORF">DVS28_b0277</name>
</gene>
<geneLocation type="plasmid" evidence="4">
    <name>pedy32-46i</name>
</geneLocation>
<accession>A0A346Y6F0</accession>
<evidence type="ECO:0000256" key="2">
    <source>
        <dbReference type="SAM" id="Phobius"/>
    </source>
</evidence>
<keyword evidence="3" id="KW-0614">Plasmid</keyword>
<name>A0A346Y6F0_9ACTN</name>
<evidence type="ECO:0000313" key="3">
    <source>
        <dbReference type="EMBL" id="AXV10047.1"/>
    </source>
</evidence>
<proteinExistence type="predicted"/>
<keyword evidence="2" id="KW-1133">Transmembrane helix</keyword>
<keyword evidence="2" id="KW-0472">Membrane</keyword>
<dbReference type="RefSeq" id="WP_114594636.1">
    <property type="nucleotide sequence ID" value="NZ_CP031166.1"/>
</dbReference>
<dbReference type="AlphaFoldDB" id="A0A346Y6F0"/>
<organism evidence="3 4">
    <name type="scientific">Euzebya pacifica</name>
    <dbReference type="NCBI Taxonomy" id="1608957"/>
    <lineage>
        <taxon>Bacteria</taxon>
        <taxon>Bacillati</taxon>
        <taxon>Actinomycetota</taxon>
        <taxon>Nitriliruptoria</taxon>
        <taxon>Euzebyales</taxon>
    </lineage>
</organism>
<reference evidence="3 4" key="1">
    <citation type="submission" date="2018-09" db="EMBL/GenBank/DDBJ databases">
        <title>Complete genome sequence of Euzebya sp. DY32-46 isolated from seawater of Pacific Ocean.</title>
        <authorList>
            <person name="Xu L."/>
            <person name="Wu Y.-H."/>
            <person name="Xu X.-W."/>
        </authorList>
    </citation>
    <scope>NUCLEOTIDE SEQUENCE [LARGE SCALE GENOMIC DNA]</scope>
    <source>
        <strain evidence="3 4">DY32-46</strain>
        <plasmid evidence="4">pedy32-46i</plasmid>
    </source>
</reference>
<feature type="transmembrane region" description="Helical" evidence="2">
    <location>
        <begin position="6"/>
        <end position="27"/>
    </location>
</feature>
<feature type="region of interest" description="Disordered" evidence="1">
    <location>
        <begin position="61"/>
        <end position="82"/>
    </location>
</feature>
<evidence type="ECO:0000256" key="1">
    <source>
        <dbReference type="SAM" id="MobiDB-lite"/>
    </source>
</evidence>
<sequence>MGPDPLTVRLATTVVQLALLALVGGAFRHLLLSPASRELCRTAREDLRGFARSFRVDVPVGTGRGHRRRVAPPTRQAQRHPHTAVAAVRLDVDG</sequence>
<dbReference type="KEGG" id="euz:DVS28_b0277"/>
<keyword evidence="4" id="KW-1185">Reference proteome</keyword>